<dbReference type="PANTHER" id="PTHR43364:SF7">
    <property type="entry name" value="NADP-DEPENDENT OXIDOREDUCTASE DOMAIN-CONTAINING PROTEIN-RELATED"/>
    <property type="match status" value="1"/>
</dbReference>
<dbReference type="EMBL" id="JQFZ01000161">
    <property type="protein sequence ID" value="KGO56651.1"/>
    <property type="molecule type" value="Genomic_DNA"/>
</dbReference>
<dbReference type="Proteomes" id="UP000030143">
    <property type="component" value="Unassembled WGS sequence"/>
</dbReference>
<evidence type="ECO:0000313" key="5">
    <source>
        <dbReference type="EMBL" id="KGO56651.1"/>
    </source>
</evidence>
<evidence type="ECO:0000256" key="2">
    <source>
        <dbReference type="ARBA" id="ARBA00023002"/>
    </source>
</evidence>
<accession>A0A0A2JPB4</accession>
<dbReference type="AlphaFoldDB" id="A0A0A2JPB4"/>
<reference evidence="5 6" key="1">
    <citation type="journal article" date="2015" name="Mol. Plant Microbe Interact.">
        <title>Genome, transcriptome, and functional analyses of Penicillium expansum provide new insights into secondary metabolism and pathogenicity.</title>
        <authorList>
            <person name="Ballester A.R."/>
            <person name="Marcet-Houben M."/>
            <person name="Levin E."/>
            <person name="Sela N."/>
            <person name="Selma-Lazaro C."/>
            <person name="Carmona L."/>
            <person name="Wisniewski M."/>
            <person name="Droby S."/>
            <person name="Gonzalez-Candelas L."/>
            <person name="Gabaldon T."/>
        </authorList>
    </citation>
    <scope>NUCLEOTIDE SEQUENCE [LARGE SCALE GENOMIC DNA]</scope>
    <source>
        <strain evidence="5 6">MD-8</strain>
    </source>
</reference>
<keyword evidence="2" id="KW-0560">Oxidoreductase</keyword>
<comment type="similarity">
    <text evidence="3">Belongs to the aldo/keto reductase family. Aldo/keto reductase 2 subfamily.</text>
</comment>
<feature type="domain" description="NADP-dependent oxidoreductase" evidence="4">
    <location>
        <begin position="28"/>
        <end position="332"/>
    </location>
</feature>
<keyword evidence="1" id="KW-0521">NADP</keyword>
<protein>
    <submittedName>
        <fullName evidence="5">Aldo/keto reductase</fullName>
    </submittedName>
</protein>
<gene>
    <name evidence="5" type="ORF">PEX2_076040</name>
</gene>
<sequence>MFPRAAAPKSYLARYRLLAPTAGVKVSPLCLGAMNFGEGWKERLGECNKETSFQILDTYYENGGNFIDTANNYQSEESEQWLGEWMEVRGVRDQIVLATKYTSPYRTHNRSEIQANFVGNNAKSLKVSVEASLKKLRTDYIDLLYVHWWDFSTSIEEVMTSLNQLVLSGKVLYLGVSDTPAWIVTKANQYARDHGLRPFSVYQGKWNAATRDFERDIIPMAASEGMGLAPWASLGGGAFKTAAQWEEIAQSGNSGRQVPATERDIAVSKVLETIAGRHGTALTSVALAYVMRKAPYVVPIVGGRKVEHLLGNIEGLGVDLSDDDLKEIEGAYEFDIGFPMNFLFRGDDVVKEAHPSNSTFLNAAANFDYPDLVRAPRPKKLDA</sequence>
<dbReference type="GeneID" id="27680294"/>
<name>A0A0A2JPB4_PENEN</name>
<dbReference type="Pfam" id="PF00248">
    <property type="entry name" value="Aldo_ket_red"/>
    <property type="match status" value="1"/>
</dbReference>
<evidence type="ECO:0000256" key="3">
    <source>
        <dbReference type="ARBA" id="ARBA00038157"/>
    </source>
</evidence>
<dbReference type="STRING" id="27334.A0A0A2JPB4"/>
<evidence type="ECO:0000313" key="6">
    <source>
        <dbReference type="Proteomes" id="UP000030143"/>
    </source>
</evidence>
<dbReference type="PANTHER" id="PTHR43364">
    <property type="entry name" value="NADH-SPECIFIC METHYLGLYOXAL REDUCTASE-RELATED"/>
    <property type="match status" value="1"/>
</dbReference>
<dbReference type="InterPro" id="IPR023210">
    <property type="entry name" value="NADP_OxRdtase_dom"/>
</dbReference>
<proteinExistence type="inferred from homology"/>
<dbReference type="CDD" id="cd19146">
    <property type="entry name" value="AKR_AKR9A1-2"/>
    <property type="match status" value="1"/>
</dbReference>
<evidence type="ECO:0000259" key="4">
    <source>
        <dbReference type="Pfam" id="PF00248"/>
    </source>
</evidence>
<evidence type="ECO:0000256" key="1">
    <source>
        <dbReference type="ARBA" id="ARBA00022857"/>
    </source>
</evidence>
<dbReference type="GO" id="GO:0016491">
    <property type="term" value="F:oxidoreductase activity"/>
    <property type="evidence" value="ECO:0007669"/>
    <property type="project" value="UniProtKB-KW"/>
</dbReference>
<dbReference type="HOGENOM" id="CLU_023205_2_2_1"/>
<dbReference type="RefSeq" id="XP_016598357.1">
    <property type="nucleotide sequence ID" value="XM_016744874.1"/>
</dbReference>
<dbReference type="VEuPathDB" id="FungiDB:PEXP_109020"/>
<organism evidence="5 6">
    <name type="scientific">Penicillium expansum</name>
    <name type="common">Blue mold rot fungus</name>
    <dbReference type="NCBI Taxonomy" id="27334"/>
    <lineage>
        <taxon>Eukaryota</taxon>
        <taxon>Fungi</taxon>
        <taxon>Dikarya</taxon>
        <taxon>Ascomycota</taxon>
        <taxon>Pezizomycotina</taxon>
        <taxon>Eurotiomycetes</taxon>
        <taxon>Eurotiomycetidae</taxon>
        <taxon>Eurotiales</taxon>
        <taxon>Aspergillaceae</taxon>
        <taxon>Penicillium</taxon>
    </lineage>
</organism>
<dbReference type="InterPro" id="IPR050523">
    <property type="entry name" value="AKR_Detox_Biosynth"/>
</dbReference>
<keyword evidence="6" id="KW-1185">Reference proteome</keyword>
<comment type="caution">
    <text evidence="5">The sequence shown here is derived from an EMBL/GenBank/DDBJ whole genome shotgun (WGS) entry which is preliminary data.</text>
</comment>
<dbReference type="Gene3D" id="3.20.20.100">
    <property type="entry name" value="NADP-dependent oxidoreductase domain"/>
    <property type="match status" value="1"/>
</dbReference>
<dbReference type="InterPro" id="IPR036812">
    <property type="entry name" value="NAD(P)_OxRdtase_dom_sf"/>
</dbReference>
<dbReference type="SUPFAM" id="SSF51430">
    <property type="entry name" value="NAD(P)-linked oxidoreductase"/>
    <property type="match status" value="1"/>
</dbReference>